<evidence type="ECO:0000313" key="2">
    <source>
        <dbReference type="Proteomes" id="UP000006038"/>
    </source>
</evidence>
<reference evidence="1" key="2">
    <citation type="submission" date="2013-04" db="UniProtKB">
        <authorList>
            <consortium name="EnsemblPlants"/>
        </authorList>
    </citation>
    <scope>IDENTIFICATION</scope>
</reference>
<dbReference type="EnsemblPlants" id="OB11G20230.1">
    <property type="protein sequence ID" value="OB11G20230.1"/>
    <property type="gene ID" value="OB11G20230"/>
</dbReference>
<dbReference type="Gramene" id="OB11G20230.1">
    <property type="protein sequence ID" value="OB11G20230.1"/>
    <property type="gene ID" value="OB11G20230"/>
</dbReference>
<reference evidence="1" key="1">
    <citation type="journal article" date="2013" name="Nat. Commun.">
        <title>Whole-genome sequencing of Oryza brachyantha reveals mechanisms underlying Oryza genome evolution.</title>
        <authorList>
            <person name="Chen J."/>
            <person name="Huang Q."/>
            <person name="Gao D."/>
            <person name="Wang J."/>
            <person name="Lang Y."/>
            <person name="Liu T."/>
            <person name="Li B."/>
            <person name="Bai Z."/>
            <person name="Luis Goicoechea J."/>
            <person name="Liang C."/>
            <person name="Chen C."/>
            <person name="Zhang W."/>
            <person name="Sun S."/>
            <person name="Liao Y."/>
            <person name="Zhang X."/>
            <person name="Yang L."/>
            <person name="Song C."/>
            <person name="Wang M."/>
            <person name="Shi J."/>
            <person name="Liu G."/>
            <person name="Liu J."/>
            <person name="Zhou H."/>
            <person name="Zhou W."/>
            <person name="Yu Q."/>
            <person name="An N."/>
            <person name="Chen Y."/>
            <person name="Cai Q."/>
            <person name="Wang B."/>
            <person name="Liu B."/>
            <person name="Min J."/>
            <person name="Huang Y."/>
            <person name="Wu H."/>
            <person name="Li Z."/>
            <person name="Zhang Y."/>
            <person name="Yin Y."/>
            <person name="Song W."/>
            <person name="Jiang J."/>
            <person name="Jackson S.A."/>
            <person name="Wing R.A."/>
            <person name="Wang J."/>
            <person name="Chen M."/>
        </authorList>
    </citation>
    <scope>NUCLEOTIDE SEQUENCE [LARGE SCALE GENOMIC DNA]</scope>
    <source>
        <strain evidence="1">cv. IRGC 101232</strain>
    </source>
</reference>
<protein>
    <submittedName>
        <fullName evidence="1">Uncharacterized protein</fullName>
    </submittedName>
</protein>
<sequence length="73" mass="8656">MWLLYELTIRLIIDELKPVVDYTIELALISQSEELLLLYIHLADDNDRGNQNGRRRGHEIGCFFYRKSQIAYV</sequence>
<dbReference type="Proteomes" id="UP000006038">
    <property type="component" value="Chromosome 11"/>
</dbReference>
<accession>J3N887</accession>
<keyword evidence="2" id="KW-1185">Reference proteome</keyword>
<evidence type="ECO:0000313" key="1">
    <source>
        <dbReference type="EnsemblPlants" id="OB11G20230.1"/>
    </source>
</evidence>
<name>J3N887_ORYBR</name>
<dbReference type="AlphaFoldDB" id="J3N887"/>
<dbReference type="HOGENOM" id="CLU_2708743_0_0_1"/>
<organism evidence="1">
    <name type="scientific">Oryza brachyantha</name>
    <name type="common">malo sina</name>
    <dbReference type="NCBI Taxonomy" id="4533"/>
    <lineage>
        <taxon>Eukaryota</taxon>
        <taxon>Viridiplantae</taxon>
        <taxon>Streptophyta</taxon>
        <taxon>Embryophyta</taxon>
        <taxon>Tracheophyta</taxon>
        <taxon>Spermatophyta</taxon>
        <taxon>Magnoliopsida</taxon>
        <taxon>Liliopsida</taxon>
        <taxon>Poales</taxon>
        <taxon>Poaceae</taxon>
        <taxon>BOP clade</taxon>
        <taxon>Oryzoideae</taxon>
        <taxon>Oryzeae</taxon>
        <taxon>Oryzinae</taxon>
        <taxon>Oryza</taxon>
    </lineage>
</organism>
<proteinExistence type="predicted"/>